<organism evidence="3 4">
    <name type="scientific">Pelagerythrobacter aerophilus</name>
    <dbReference type="NCBI Taxonomy" id="2306995"/>
    <lineage>
        <taxon>Bacteria</taxon>
        <taxon>Pseudomonadati</taxon>
        <taxon>Pseudomonadota</taxon>
        <taxon>Alphaproteobacteria</taxon>
        <taxon>Sphingomonadales</taxon>
        <taxon>Erythrobacteraceae</taxon>
        <taxon>Pelagerythrobacter</taxon>
    </lineage>
</organism>
<dbReference type="AlphaFoldDB" id="A0A418NI15"/>
<dbReference type="OrthoDB" id="7853656at2"/>
<dbReference type="Proteomes" id="UP000285092">
    <property type="component" value="Unassembled WGS sequence"/>
</dbReference>
<reference evidence="3 4" key="1">
    <citation type="submission" date="2018-08" db="EMBL/GenBank/DDBJ databases">
        <title>Altererythrobacter sp.Ery1 and Ery12, the genome sequencing of novel strains in genus Alterythrobacter.</title>
        <authorList>
            <person name="Cheng H."/>
            <person name="Wu Y.-H."/>
            <person name="Fang C."/>
            <person name="Xu X.-W."/>
        </authorList>
    </citation>
    <scope>NUCLEOTIDE SEQUENCE [LARGE SCALE GENOMIC DNA]</scope>
    <source>
        <strain evidence="3 4">Ery1</strain>
    </source>
</reference>
<feature type="domain" description="Prokaryotic E2" evidence="2">
    <location>
        <begin position="24"/>
        <end position="123"/>
    </location>
</feature>
<comment type="caution">
    <text evidence="3">The sequence shown here is derived from an EMBL/GenBank/DDBJ whole genome shotgun (WGS) entry which is preliminary data.</text>
</comment>
<dbReference type="InterPro" id="IPR046892">
    <property type="entry name" value="E2-Crich"/>
</dbReference>
<evidence type="ECO:0000313" key="4">
    <source>
        <dbReference type="Proteomes" id="UP000285092"/>
    </source>
</evidence>
<protein>
    <submittedName>
        <fullName evidence="3">Uncharacterized protein</fullName>
    </submittedName>
</protein>
<gene>
    <name evidence="3" type="ORF">D2V04_07325</name>
</gene>
<dbReference type="InterPro" id="IPR046891">
    <property type="entry name" value="E2-ntca"/>
</dbReference>
<accession>A0A418NI15</accession>
<dbReference type="Pfam" id="PF20272">
    <property type="entry name" value="E2-Crich"/>
    <property type="match status" value="1"/>
</dbReference>
<name>A0A418NI15_9SPHN</name>
<evidence type="ECO:0000259" key="2">
    <source>
        <dbReference type="Pfam" id="PF20298"/>
    </source>
</evidence>
<dbReference type="RefSeq" id="WP_119512657.1">
    <property type="nucleotide sequence ID" value="NZ_QXFK01000015.1"/>
</dbReference>
<keyword evidence="4" id="KW-1185">Reference proteome</keyword>
<evidence type="ECO:0000313" key="3">
    <source>
        <dbReference type="EMBL" id="RIV78608.1"/>
    </source>
</evidence>
<dbReference type="Pfam" id="PF20298">
    <property type="entry name" value="E2-ntca"/>
    <property type="match status" value="1"/>
</dbReference>
<proteinExistence type="predicted"/>
<sequence length="272" mass="30444">MSPSDDLDIIASCAAEFGAVEIARTRLELKVQLPVPLADGRSHSYRLVIAIFRGVATAQEEKPHLLPEFCPARHINRDGSFCLFWRAVDDIVIDNVSAARMWWETLIRFLQQQVRAARLRHWPDAKGRAHGEKAAIHQLRAERAAGRLGAPFPEDLADGRLIVEVSNSSGHGPAVRLLHNGRRLYSVWRRDRRVVNQRQPCLCPKGAQRRPIVLKSCGDHGGAAADLALELQSMAEEERRFWNDFESTQCCGTMDGCPLAKRESSVRAERVG</sequence>
<feature type="domain" description="Cysteine-rich" evidence="1">
    <location>
        <begin position="129"/>
        <end position="259"/>
    </location>
</feature>
<dbReference type="EMBL" id="QXFK01000015">
    <property type="protein sequence ID" value="RIV78608.1"/>
    <property type="molecule type" value="Genomic_DNA"/>
</dbReference>
<evidence type="ECO:0000259" key="1">
    <source>
        <dbReference type="Pfam" id="PF20272"/>
    </source>
</evidence>